<dbReference type="STRING" id="754252.PFREUD_03500"/>
<evidence type="ECO:0000313" key="1">
    <source>
        <dbReference type="EMBL" id="CBL55882.1"/>
    </source>
</evidence>
<protein>
    <submittedName>
        <fullName evidence="1">Uncharacterized protein</fullName>
    </submittedName>
</protein>
<dbReference type="EMBL" id="FN806773">
    <property type="protein sequence ID" value="CBL55882.1"/>
    <property type="molecule type" value="Genomic_DNA"/>
</dbReference>
<accession>D7GIG0</accession>
<organism evidence="1 2">
    <name type="scientific">Propionibacterium freudenreichii subsp. shermanii (strain ATCC 9614 / DSM 4902 / CIP 103027 / NCIMB 8099 / CIRM-BIA1)</name>
    <dbReference type="NCBI Taxonomy" id="754252"/>
    <lineage>
        <taxon>Bacteria</taxon>
        <taxon>Bacillati</taxon>
        <taxon>Actinomycetota</taxon>
        <taxon>Actinomycetes</taxon>
        <taxon>Propionibacteriales</taxon>
        <taxon>Propionibacteriaceae</taxon>
        <taxon>Propionibacterium</taxon>
    </lineage>
</organism>
<reference evidence="1 2" key="1">
    <citation type="journal article" date="2010" name="PLoS ONE">
        <title>The complete genome of Propionibacterium freudenreichii CIRM-BIA1, a hardy actinobacterium with food and probiotic applications.</title>
        <authorList>
            <person name="Falentin H."/>
            <person name="Deutsch S.M."/>
            <person name="Jan G."/>
            <person name="Loux V."/>
            <person name="Thierry A."/>
            <person name="Parayre S."/>
            <person name="Maillard M.B."/>
            <person name="Dherbecourt J."/>
            <person name="Cousin F.J."/>
            <person name="Jardin J."/>
            <person name="Siguier P."/>
            <person name="Couloux A."/>
            <person name="Barbe V."/>
            <person name="Vacherie B."/>
            <person name="Wincker P."/>
            <person name="Gibrat J.F."/>
            <person name="Gaillardin C."/>
            <person name="Lortal S."/>
        </authorList>
    </citation>
    <scope>NUCLEOTIDE SEQUENCE [LARGE SCALE GENOMIC DNA]</scope>
    <source>
        <strain evidence="2">ATCC 9614 / DSM 4902 / CIP 103027 / NCIMB 8099 / CIRM-BIA1</strain>
    </source>
</reference>
<dbReference type="Proteomes" id="UP000000936">
    <property type="component" value="Chromosome"/>
</dbReference>
<keyword evidence="2" id="KW-1185">Reference proteome</keyword>
<name>D7GIG0_PROFC</name>
<dbReference type="AlphaFoldDB" id="D7GIG0"/>
<proteinExistence type="predicted"/>
<sequence>MDVALGIAGTLMILLALDRLFTNEGVAG</sequence>
<gene>
    <name evidence="1" type="ordered locus">PFREUD_03500</name>
</gene>
<dbReference type="HOGENOM" id="CLU_3412790_0_0_11"/>
<dbReference type="KEGG" id="pfr:PFREUD_03500"/>
<evidence type="ECO:0000313" key="2">
    <source>
        <dbReference type="Proteomes" id="UP000000936"/>
    </source>
</evidence>